<evidence type="ECO:0000256" key="2">
    <source>
        <dbReference type="ARBA" id="ARBA00022692"/>
    </source>
</evidence>
<dbReference type="GO" id="GO:0017004">
    <property type="term" value="P:cytochrome complex assembly"/>
    <property type="evidence" value="ECO:0007669"/>
    <property type="project" value="UniProtKB-KW"/>
</dbReference>
<protein>
    <submittedName>
        <fullName evidence="8">Cytochrome c biogenesis protein ResB</fullName>
    </submittedName>
</protein>
<feature type="transmembrane region" description="Helical" evidence="6">
    <location>
        <begin position="198"/>
        <end position="219"/>
    </location>
</feature>
<dbReference type="AlphaFoldDB" id="A0A9D2A8K3"/>
<dbReference type="PANTHER" id="PTHR31566:SF0">
    <property type="entry name" value="CYTOCHROME C BIOGENESIS PROTEIN CCS1, CHLOROPLASTIC"/>
    <property type="match status" value="1"/>
</dbReference>
<keyword evidence="5 6" id="KW-0472">Membrane</keyword>
<evidence type="ECO:0000256" key="6">
    <source>
        <dbReference type="SAM" id="Phobius"/>
    </source>
</evidence>
<proteinExistence type="predicted"/>
<dbReference type="GO" id="GO:0016020">
    <property type="term" value="C:membrane"/>
    <property type="evidence" value="ECO:0007669"/>
    <property type="project" value="UniProtKB-SubCell"/>
</dbReference>
<dbReference type="InterPro" id="IPR023494">
    <property type="entry name" value="Cyt_c_bgen_Ccs1/CcsB/ResB"/>
</dbReference>
<accession>A0A9D2A8K3</accession>
<feature type="non-terminal residue" evidence="8">
    <location>
        <position position="250"/>
    </location>
</feature>
<evidence type="ECO:0000313" key="8">
    <source>
        <dbReference type="EMBL" id="HIX00611.1"/>
    </source>
</evidence>
<evidence type="ECO:0000313" key="9">
    <source>
        <dbReference type="Proteomes" id="UP000824151"/>
    </source>
</evidence>
<evidence type="ECO:0000256" key="1">
    <source>
        <dbReference type="ARBA" id="ARBA00004141"/>
    </source>
</evidence>
<dbReference type="Proteomes" id="UP000824151">
    <property type="component" value="Unassembled WGS sequence"/>
</dbReference>
<organism evidence="8 9">
    <name type="scientific">Candidatus Nesterenkonia stercoripullorum</name>
    <dbReference type="NCBI Taxonomy" id="2838701"/>
    <lineage>
        <taxon>Bacteria</taxon>
        <taxon>Bacillati</taxon>
        <taxon>Actinomycetota</taxon>
        <taxon>Actinomycetes</taxon>
        <taxon>Micrococcales</taxon>
        <taxon>Micrococcaceae</taxon>
        <taxon>Nesterenkonia</taxon>
    </lineage>
</organism>
<evidence type="ECO:0000256" key="4">
    <source>
        <dbReference type="ARBA" id="ARBA00022989"/>
    </source>
</evidence>
<keyword evidence="2 6" id="KW-0812">Transmembrane</keyword>
<dbReference type="InterPro" id="IPR007816">
    <property type="entry name" value="ResB-like_domain"/>
</dbReference>
<gene>
    <name evidence="8" type="ORF">H9871_10775</name>
</gene>
<feature type="domain" description="ResB-like" evidence="7">
    <location>
        <begin position="33"/>
        <end position="248"/>
    </location>
</feature>
<reference evidence="8" key="2">
    <citation type="submission" date="2021-04" db="EMBL/GenBank/DDBJ databases">
        <authorList>
            <person name="Gilroy R."/>
        </authorList>
    </citation>
    <scope>NUCLEOTIDE SEQUENCE</scope>
    <source>
        <strain evidence="8">ChiHejej3B27-3195</strain>
    </source>
</reference>
<comment type="caution">
    <text evidence="8">The sequence shown here is derived from an EMBL/GenBank/DDBJ whole genome shotgun (WGS) entry which is preliminary data.</text>
</comment>
<dbReference type="PANTHER" id="PTHR31566">
    <property type="entry name" value="CYTOCHROME C BIOGENESIS PROTEIN CCS1, CHLOROPLASTIC"/>
    <property type="match status" value="1"/>
</dbReference>
<keyword evidence="3" id="KW-0201">Cytochrome c-type biogenesis</keyword>
<evidence type="ECO:0000259" key="7">
    <source>
        <dbReference type="Pfam" id="PF05140"/>
    </source>
</evidence>
<sequence length="250" mass="27710">MENKGGGSRTAVTVPSLGVVGMLRWAWTQLTSMRTALMLLLLLAVAAVPGSIFPQRVQDAFQVETWIEDNPGIGPVLDALQFFDVYSSVWFSAIYLLLFISLIGCIIPRARKHFQQMTSPPPRTPRRLGRLPEHGVLELEDPEHGGPTPEAALDDAANVLKKRRYRVDVRQAEEDARGRKVPASVGAEKGYLKEIGNLVFHISLVGVLIFVALGSMFSYRGQKILMEDEAFVNSLVAYDNFFPGAYFSED</sequence>
<comment type="subcellular location">
    <subcellularLocation>
        <location evidence="1">Membrane</location>
        <topology evidence="1">Multi-pass membrane protein</topology>
    </subcellularLocation>
</comment>
<feature type="transmembrane region" description="Helical" evidence="6">
    <location>
        <begin position="85"/>
        <end position="107"/>
    </location>
</feature>
<keyword evidence="4 6" id="KW-1133">Transmembrane helix</keyword>
<evidence type="ECO:0000256" key="3">
    <source>
        <dbReference type="ARBA" id="ARBA00022748"/>
    </source>
</evidence>
<reference evidence="8" key="1">
    <citation type="journal article" date="2021" name="PeerJ">
        <title>Extensive microbial diversity within the chicken gut microbiome revealed by metagenomics and culture.</title>
        <authorList>
            <person name="Gilroy R."/>
            <person name="Ravi A."/>
            <person name="Getino M."/>
            <person name="Pursley I."/>
            <person name="Horton D.L."/>
            <person name="Alikhan N.F."/>
            <person name="Baker D."/>
            <person name="Gharbi K."/>
            <person name="Hall N."/>
            <person name="Watson M."/>
            <person name="Adriaenssens E.M."/>
            <person name="Foster-Nyarko E."/>
            <person name="Jarju S."/>
            <person name="Secka A."/>
            <person name="Antonio M."/>
            <person name="Oren A."/>
            <person name="Chaudhuri R.R."/>
            <person name="La Ragione R."/>
            <person name="Hildebrand F."/>
            <person name="Pallen M.J."/>
        </authorList>
    </citation>
    <scope>NUCLEOTIDE SEQUENCE</scope>
    <source>
        <strain evidence="8">ChiHejej3B27-3195</strain>
    </source>
</reference>
<dbReference type="EMBL" id="DXGD01000395">
    <property type="protein sequence ID" value="HIX00611.1"/>
    <property type="molecule type" value="Genomic_DNA"/>
</dbReference>
<evidence type="ECO:0000256" key="5">
    <source>
        <dbReference type="ARBA" id="ARBA00023136"/>
    </source>
</evidence>
<dbReference type="Pfam" id="PF05140">
    <property type="entry name" value="ResB"/>
    <property type="match status" value="1"/>
</dbReference>
<feature type="transmembrane region" description="Helical" evidence="6">
    <location>
        <begin position="35"/>
        <end position="53"/>
    </location>
</feature>
<name>A0A9D2A8K3_9MICC</name>